<evidence type="ECO:0000256" key="1">
    <source>
        <dbReference type="ARBA" id="ARBA00022553"/>
    </source>
</evidence>
<dbReference type="Gene3D" id="3.30.1840.10">
    <property type="entry name" value="Polyphosphate kinase middle domain"/>
    <property type="match status" value="1"/>
</dbReference>
<comment type="similarity">
    <text evidence="6 7">Belongs to the polyphosphate kinase 1 (PPK1) family.</text>
</comment>
<feature type="binding site" evidence="6">
    <location>
        <position position="552"/>
    </location>
    <ligand>
        <name>ATP</name>
        <dbReference type="ChEBI" id="CHEBI:30616"/>
    </ligand>
</feature>
<dbReference type="SUPFAM" id="SSF140356">
    <property type="entry name" value="PPK N-terminal domain-like"/>
    <property type="match status" value="1"/>
</dbReference>
<comment type="PTM">
    <text evidence="6 7">An intermediate of this reaction is the autophosphorylated ppk in which a phosphate is covalently linked to a histidine residue through a N-P bond.</text>
</comment>
<dbReference type="InterPro" id="IPR036830">
    <property type="entry name" value="PP_kinase_middle_dom_sf"/>
</dbReference>
<keyword evidence="5 6" id="KW-0067">ATP-binding</keyword>
<dbReference type="NCBIfam" id="NF003917">
    <property type="entry name" value="PRK05443.1-1"/>
    <property type="match status" value="1"/>
</dbReference>
<organism evidence="12 13">
    <name type="scientific">Sediminibacterium ginsengisoli</name>
    <dbReference type="NCBI Taxonomy" id="413434"/>
    <lineage>
        <taxon>Bacteria</taxon>
        <taxon>Pseudomonadati</taxon>
        <taxon>Bacteroidota</taxon>
        <taxon>Chitinophagia</taxon>
        <taxon>Chitinophagales</taxon>
        <taxon>Chitinophagaceae</taxon>
        <taxon>Sediminibacterium</taxon>
    </lineage>
</organism>
<comment type="catalytic activity">
    <reaction evidence="6 7">
        <text>[phosphate](n) + ATP = [phosphate](n+1) + ADP</text>
        <dbReference type="Rhea" id="RHEA:19573"/>
        <dbReference type="Rhea" id="RHEA-COMP:9859"/>
        <dbReference type="Rhea" id="RHEA-COMP:14280"/>
        <dbReference type="ChEBI" id="CHEBI:16838"/>
        <dbReference type="ChEBI" id="CHEBI:30616"/>
        <dbReference type="ChEBI" id="CHEBI:456216"/>
        <dbReference type="EC" id="2.7.4.1"/>
    </reaction>
</comment>
<dbReference type="SUPFAM" id="SSF143724">
    <property type="entry name" value="PHP14-like"/>
    <property type="match status" value="1"/>
</dbReference>
<dbReference type="Pfam" id="PF13089">
    <property type="entry name" value="PP_kinase_N"/>
    <property type="match status" value="1"/>
</dbReference>
<dbReference type="InterPro" id="IPR024953">
    <property type="entry name" value="PP_kinase_middle"/>
</dbReference>
<dbReference type="Proteomes" id="UP000190888">
    <property type="component" value="Unassembled WGS sequence"/>
</dbReference>
<evidence type="ECO:0000259" key="9">
    <source>
        <dbReference type="Pfam" id="PF13089"/>
    </source>
</evidence>
<dbReference type="Pfam" id="PF17941">
    <property type="entry name" value="PP_kinase_C_1"/>
    <property type="match status" value="1"/>
</dbReference>
<dbReference type="InterPro" id="IPR041108">
    <property type="entry name" value="PP_kinase_C_1"/>
</dbReference>
<evidence type="ECO:0000256" key="6">
    <source>
        <dbReference type="HAMAP-Rule" id="MF_00347"/>
    </source>
</evidence>
<dbReference type="GO" id="GO:0046872">
    <property type="term" value="F:metal ion binding"/>
    <property type="evidence" value="ECO:0007669"/>
    <property type="project" value="UniProtKB-KW"/>
</dbReference>
<feature type="binding site" evidence="6">
    <location>
        <position position="388"/>
    </location>
    <ligand>
        <name>Mg(2+)</name>
        <dbReference type="ChEBI" id="CHEBI:18420"/>
    </ligand>
</feature>
<feature type="domain" description="Polyphosphate kinase middle" evidence="8">
    <location>
        <begin position="120"/>
        <end position="291"/>
    </location>
</feature>
<dbReference type="InterPro" id="IPR025198">
    <property type="entry name" value="PPK_N_dom"/>
</dbReference>
<keyword evidence="6" id="KW-0479">Metal-binding</keyword>
<comment type="function">
    <text evidence="6 7">Catalyzes the reversible transfer of the terminal phosphate of ATP to form a long-chain polyphosphate (polyP).</text>
</comment>
<keyword evidence="1 6" id="KW-0597">Phosphoprotein</keyword>
<dbReference type="PANTHER" id="PTHR30218:SF0">
    <property type="entry name" value="POLYPHOSPHATE KINASE"/>
    <property type="match status" value="1"/>
</dbReference>
<dbReference type="Gene3D" id="1.20.58.310">
    <property type="entry name" value="Polyphosphate kinase N-terminal domain"/>
    <property type="match status" value="1"/>
</dbReference>
<gene>
    <name evidence="6" type="primary">ppk</name>
    <name evidence="12" type="ORF">SAMN04488132_11332</name>
</gene>
<keyword evidence="6" id="KW-0460">Magnesium</keyword>
<name>A0A1T4RL30_9BACT</name>
<evidence type="ECO:0000256" key="7">
    <source>
        <dbReference type="RuleBase" id="RU003800"/>
    </source>
</evidence>
<feature type="binding site" evidence="6">
    <location>
        <position position="358"/>
    </location>
    <ligand>
        <name>Mg(2+)</name>
        <dbReference type="ChEBI" id="CHEBI:18420"/>
    </ligand>
</feature>
<dbReference type="CDD" id="cd09167">
    <property type="entry name" value="PLDc_EcPPK1_C2_like"/>
    <property type="match status" value="1"/>
</dbReference>
<keyword evidence="3 6" id="KW-0547">Nucleotide-binding</keyword>
<dbReference type="GO" id="GO:0008976">
    <property type="term" value="F:polyphosphate kinase activity"/>
    <property type="evidence" value="ECO:0007669"/>
    <property type="project" value="UniProtKB-UniRule"/>
</dbReference>
<dbReference type="Gene3D" id="3.30.870.10">
    <property type="entry name" value="Endonuclease Chain A"/>
    <property type="match status" value="2"/>
</dbReference>
<evidence type="ECO:0000256" key="3">
    <source>
        <dbReference type="ARBA" id="ARBA00022741"/>
    </source>
</evidence>
<feature type="domain" description="Polyphosphate kinase C-terminal" evidence="10">
    <location>
        <begin position="491"/>
        <end position="661"/>
    </location>
</feature>
<proteinExistence type="inferred from homology"/>
<feature type="binding site" evidence="6">
    <location>
        <position position="580"/>
    </location>
    <ligand>
        <name>ATP</name>
        <dbReference type="ChEBI" id="CHEBI:30616"/>
    </ligand>
</feature>
<feature type="domain" description="Polyphosphate kinase N-terminal" evidence="9">
    <location>
        <begin position="7"/>
        <end position="106"/>
    </location>
</feature>
<dbReference type="EMBL" id="FUWH01000013">
    <property type="protein sequence ID" value="SKA16617.1"/>
    <property type="molecule type" value="Genomic_DNA"/>
</dbReference>
<feature type="domain" description="Polyphosphate kinase C-terminal" evidence="11">
    <location>
        <begin position="315"/>
        <end position="479"/>
    </location>
</feature>
<dbReference type="PANTHER" id="PTHR30218">
    <property type="entry name" value="POLYPHOSPHATE KINASE"/>
    <property type="match status" value="1"/>
</dbReference>
<protein>
    <recommendedName>
        <fullName evidence="6 7">Polyphosphate kinase</fullName>
        <ecNumber evidence="6 7">2.7.4.1</ecNumber>
    </recommendedName>
    <alternativeName>
        <fullName evidence="6">ATP-polyphosphate phosphotransferase</fullName>
    </alternativeName>
    <alternativeName>
        <fullName evidence="6">Polyphosphoric acid kinase</fullName>
    </alternativeName>
</protein>
<feature type="binding site" evidence="6">
    <location>
        <position position="45"/>
    </location>
    <ligand>
        <name>ATP</name>
        <dbReference type="ChEBI" id="CHEBI:30616"/>
    </ligand>
</feature>
<dbReference type="Pfam" id="PF02503">
    <property type="entry name" value="PP_kinase"/>
    <property type="match status" value="1"/>
</dbReference>
<evidence type="ECO:0000256" key="2">
    <source>
        <dbReference type="ARBA" id="ARBA00022679"/>
    </source>
</evidence>
<keyword evidence="4 6" id="KW-0418">Kinase</keyword>
<evidence type="ECO:0000259" key="10">
    <source>
        <dbReference type="Pfam" id="PF13090"/>
    </source>
</evidence>
<keyword evidence="13" id="KW-1185">Reference proteome</keyword>
<dbReference type="InterPro" id="IPR003414">
    <property type="entry name" value="PP_kinase"/>
</dbReference>
<evidence type="ECO:0000313" key="13">
    <source>
        <dbReference type="Proteomes" id="UP000190888"/>
    </source>
</evidence>
<feature type="active site" description="Phosphohistidine intermediate" evidence="6">
    <location>
        <position position="418"/>
    </location>
</feature>
<dbReference type="GO" id="GO:0009358">
    <property type="term" value="C:polyphosphate kinase complex"/>
    <property type="evidence" value="ECO:0007669"/>
    <property type="project" value="InterPro"/>
</dbReference>
<evidence type="ECO:0000313" key="12">
    <source>
        <dbReference type="EMBL" id="SKA16617.1"/>
    </source>
</evidence>
<dbReference type="Pfam" id="PF13090">
    <property type="entry name" value="PP_kinase_C"/>
    <property type="match status" value="1"/>
</dbReference>
<comment type="cofactor">
    <cofactor evidence="6">
        <name>Mg(2+)</name>
        <dbReference type="ChEBI" id="CHEBI:18420"/>
    </cofactor>
</comment>
<dbReference type="RefSeq" id="WP_078832650.1">
    <property type="nucleotide sequence ID" value="NZ_FUWH01000013.1"/>
</dbReference>
<dbReference type="SUPFAM" id="SSF56024">
    <property type="entry name" value="Phospholipase D/nuclease"/>
    <property type="match status" value="2"/>
</dbReference>
<sequence>MAQGFTFFNRDLSWLSFNERVLTEAGNPAVPLVERIRFLSIYSSNLDEFYRVRVPAVAALQQLDKEEDIYNDLQNSILATVNRQQEIFGRLLSGLIPELDAEGICFVYNQPLPPVILPALKHFFFTQVLAFLQPVYLDGDNFFPESNRLYMAANVYGESGNNSIVLINIPSDKLPRFTGITEAGKQYIVFTDDIIRQFLPLLFNDAVVKDLYSFKITRNADLSLEDEYEDDLAEKIEQQLAKRDLGLATRFLYDPAMPLHLLHALAASFSLPTAGLVAGGRYHNLKDLSALPIQNKALEYPTWPALSPAGNPDSLLDEIERRDMILHTPWQQYDTVLRFFNEAASSPDVQEIYVTLYRVANDSRIVNALISAARNGKKVSVLVELKARFDEANNIKWARQMKNAGVKIIYSVTALKVHAKIALVKKSCGMRTRYYGVLSTGNFNESTARFYTDHVLLTAHHEILRELELLFIFLSKRRKKIPEGLIHFEHLLVAQFNLQQRFLAMIDREIEHHRKGLPSGITIRLNNLEEKVLISKLYEASNAGVQVQLIVRSICCLIPGMKGQSEHITVTRIVDRFLEHGRLFMFCNNNREEIYLGSADWMNRNIYRRIEVCFPIYDAELRQQLKEITALQLQDNVQAVHINTQLENIAVKNELPPLRSQEAIYEYLKQQQYAKV</sequence>
<keyword evidence="2 6" id="KW-0808">Transferase</keyword>
<dbReference type="GO" id="GO:0006799">
    <property type="term" value="P:polyphosphate biosynthetic process"/>
    <property type="evidence" value="ECO:0007669"/>
    <property type="project" value="UniProtKB-UniRule"/>
</dbReference>
<reference evidence="12 13" key="1">
    <citation type="submission" date="2017-02" db="EMBL/GenBank/DDBJ databases">
        <authorList>
            <person name="Peterson S.W."/>
        </authorList>
    </citation>
    <scope>NUCLEOTIDE SEQUENCE [LARGE SCALE GENOMIC DNA]</scope>
    <source>
        <strain evidence="12 13">DSM 22335</strain>
    </source>
</reference>
<dbReference type="NCBIfam" id="TIGR03705">
    <property type="entry name" value="poly_P_kin"/>
    <property type="match status" value="1"/>
</dbReference>
<dbReference type="EC" id="2.7.4.1" evidence="6 7"/>
<evidence type="ECO:0000259" key="11">
    <source>
        <dbReference type="Pfam" id="PF17941"/>
    </source>
</evidence>
<dbReference type="InterPro" id="IPR025200">
    <property type="entry name" value="PPK_C_dom2"/>
</dbReference>
<dbReference type="GO" id="GO:0005524">
    <property type="term" value="F:ATP binding"/>
    <property type="evidence" value="ECO:0007669"/>
    <property type="project" value="UniProtKB-KW"/>
</dbReference>
<evidence type="ECO:0000259" key="8">
    <source>
        <dbReference type="Pfam" id="PF02503"/>
    </source>
</evidence>
<dbReference type="InterPro" id="IPR036832">
    <property type="entry name" value="PPK_N_dom_sf"/>
</dbReference>
<accession>A0A1T4RL30</accession>
<dbReference type="OrthoDB" id="9761456at2"/>
<evidence type="ECO:0000256" key="5">
    <source>
        <dbReference type="ARBA" id="ARBA00022840"/>
    </source>
</evidence>
<dbReference type="STRING" id="413434.SAMN04488132_11332"/>
<evidence type="ECO:0000256" key="4">
    <source>
        <dbReference type="ARBA" id="ARBA00022777"/>
    </source>
</evidence>
<dbReference type="HAMAP" id="MF_00347">
    <property type="entry name" value="Polyphosphate_kinase"/>
    <property type="match status" value="1"/>
</dbReference>
<dbReference type="PIRSF" id="PIRSF015589">
    <property type="entry name" value="PP_kinase"/>
    <property type="match status" value="1"/>
</dbReference>
<feature type="binding site" evidence="6">
    <location>
        <position position="451"/>
    </location>
    <ligand>
        <name>ATP</name>
        <dbReference type="ChEBI" id="CHEBI:30616"/>
    </ligand>
</feature>
<dbReference type="AlphaFoldDB" id="A0A1T4RL30"/>